<dbReference type="GO" id="GO:0008270">
    <property type="term" value="F:zinc ion binding"/>
    <property type="evidence" value="ECO:0007669"/>
    <property type="project" value="UniProtKB-KW"/>
</dbReference>
<dbReference type="PANTHER" id="PTHR46353:SF5">
    <property type="entry name" value="ZINC FINGER PROTEIN 5"/>
    <property type="match status" value="1"/>
</dbReference>
<proteinExistence type="predicted"/>
<dbReference type="EMBL" id="JACGCM010002208">
    <property type="protein sequence ID" value="KAF6143259.1"/>
    <property type="molecule type" value="Genomic_DNA"/>
</dbReference>
<evidence type="ECO:0000313" key="4">
    <source>
        <dbReference type="Proteomes" id="UP000541444"/>
    </source>
</evidence>
<comment type="caution">
    <text evidence="3">The sequence shown here is derived from an EMBL/GenBank/DDBJ whole genome shotgun (WGS) entry which is preliminary data.</text>
</comment>
<dbReference type="InterPro" id="IPR044299">
    <property type="entry name" value="GIS3/ZFP5/ZFP6"/>
</dbReference>
<dbReference type="Pfam" id="PF13912">
    <property type="entry name" value="zf-C2H2_6"/>
    <property type="match status" value="1"/>
</dbReference>
<dbReference type="PANTHER" id="PTHR46353">
    <property type="entry name" value="ZINC FINGER PROTEIN 5"/>
    <property type="match status" value="1"/>
</dbReference>
<protein>
    <recommendedName>
        <fullName evidence="2">C2H2-type domain-containing protein</fullName>
    </recommendedName>
</protein>
<dbReference type="GO" id="GO:0009736">
    <property type="term" value="P:cytokinin-activated signaling pathway"/>
    <property type="evidence" value="ECO:0007669"/>
    <property type="project" value="TreeGrafter"/>
</dbReference>
<reference evidence="3 4" key="1">
    <citation type="journal article" date="2020" name="IScience">
        <title>Genome Sequencing of the Endangered Kingdonia uniflora (Circaeasteraceae, Ranunculales) Reveals Potential Mechanisms of Evolutionary Specialization.</title>
        <authorList>
            <person name="Sun Y."/>
            <person name="Deng T."/>
            <person name="Zhang A."/>
            <person name="Moore M.J."/>
            <person name="Landis J.B."/>
            <person name="Lin N."/>
            <person name="Zhang H."/>
            <person name="Zhang X."/>
            <person name="Huang J."/>
            <person name="Zhang X."/>
            <person name="Sun H."/>
            <person name="Wang H."/>
        </authorList>
    </citation>
    <scope>NUCLEOTIDE SEQUENCE [LARGE SCALE GENOMIC DNA]</scope>
    <source>
        <strain evidence="3">TB1705</strain>
        <tissue evidence="3">Leaf</tissue>
    </source>
</reference>
<evidence type="ECO:0000259" key="2">
    <source>
        <dbReference type="PROSITE" id="PS50157"/>
    </source>
</evidence>
<dbReference type="InterPro" id="IPR036236">
    <property type="entry name" value="Znf_C2H2_sf"/>
</dbReference>
<dbReference type="GO" id="GO:0005634">
    <property type="term" value="C:nucleus"/>
    <property type="evidence" value="ECO:0007669"/>
    <property type="project" value="TreeGrafter"/>
</dbReference>
<dbReference type="Proteomes" id="UP000541444">
    <property type="component" value="Unassembled WGS sequence"/>
</dbReference>
<keyword evidence="4" id="KW-1185">Reference proteome</keyword>
<sequence>MLVFPLRKMNKELLEEKKIRLFGFEVDPYANDEGYLIGSHKIDESDLNSSNVSTAALSLKENTGKVKSQMNDHKGNKYECMFCLKEFASSQALGGHQNAHKKERLKKKQLQLQEKRLSINPYHQPFKNTDGFNYYVSSPTWLYETSYVREFTLFEESKSNISLYNQNMYLNMSLASNSYSPPAHVLNPQDTSMFSLTKTHRSPKNKSVVLTHSPFLAPSQNFSNLDLQLGLSMQSNISRNGM</sequence>
<dbReference type="SUPFAM" id="SSF57667">
    <property type="entry name" value="beta-beta-alpha zinc fingers"/>
    <property type="match status" value="1"/>
</dbReference>
<evidence type="ECO:0000313" key="3">
    <source>
        <dbReference type="EMBL" id="KAF6143259.1"/>
    </source>
</evidence>
<dbReference type="Gene3D" id="3.30.160.60">
    <property type="entry name" value="Classic Zinc Finger"/>
    <property type="match status" value="1"/>
</dbReference>
<gene>
    <name evidence="3" type="ORF">GIB67_039042</name>
</gene>
<accession>A0A7J7LL15</accession>
<organism evidence="3 4">
    <name type="scientific">Kingdonia uniflora</name>
    <dbReference type="NCBI Taxonomy" id="39325"/>
    <lineage>
        <taxon>Eukaryota</taxon>
        <taxon>Viridiplantae</taxon>
        <taxon>Streptophyta</taxon>
        <taxon>Embryophyta</taxon>
        <taxon>Tracheophyta</taxon>
        <taxon>Spermatophyta</taxon>
        <taxon>Magnoliopsida</taxon>
        <taxon>Ranunculales</taxon>
        <taxon>Circaeasteraceae</taxon>
        <taxon>Kingdonia</taxon>
    </lineage>
</organism>
<dbReference type="GO" id="GO:0003700">
    <property type="term" value="F:DNA-binding transcription factor activity"/>
    <property type="evidence" value="ECO:0007669"/>
    <property type="project" value="TreeGrafter"/>
</dbReference>
<evidence type="ECO:0000256" key="1">
    <source>
        <dbReference type="PROSITE-ProRule" id="PRU00042"/>
    </source>
</evidence>
<name>A0A7J7LL15_9MAGN</name>
<keyword evidence="1" id="KW-0479">Metal-binding</keyword>
<keyword evidence="1" id="KW-0863">Zinc-finger</keyword>
<dbReference type="GO" id="GO:0000976">
    <property type="term" value="F:transcription cis-regulatory region binding"/>
    <property type="evidence" value="ECO:0007669"/>
    <property type="project" value="TreeGrafter"/>
</dbReference>
<dbReference type="PROSITE" id="PS00028">
    <property type="entry name" value="ZINC_FINGER_C2H2_1"/>
    <property type="match status" value="1"/>
</dbReference>
<dbReference type="PROSITE" id="PS50157">
    <property type="entry name" value="ZINC_FINGER_C2H2_2"/>
    <property type="match status" value="1"/>
</dbReference>
<dbReference type="AlphaFoldDB" id="A0A7J7LL15"/>
<dbReference type="GO" id="GO:0010090">
    <property type="term" value="P:trichome morphogenesis"/>
    <property type="evidence" value="ECO:0007669"/>
    <property type="project" value="InterPro"/>
</dbReference>
<dbReference type="GO" id="GO:0009740">
    <property type="term" value="P:gibberellic acid mediated signaling pathway"/>
    <property type="evidence" value="ECO:0007669"/>
    <property type="project" value="TreeGrafter"/>
</dbReference>
<dbReference type="OrthoDB" id="1939583at2759"/>
<keyword evidence="1" id="KW-0862">Zinc</keyword>
<feature type="domain" description="C2H2-type" evidence="2">
    <location>
        <begin position="78"/>
        <end position="105"/>
    </location>
</feature>
<dbReference type="InterPro" id="IPR013087">
    <property type="entry name" value="Znf_C2H2_type"/>
</dbReference>